<comment type="cofactor">
    <cofactor evidence="1">
        <name>Mg(2+)</name>
        <dbReference type="ChEBI" id="CHEBI:18420"/>
    </cofactor>
</comment>
<feature type="non-terminal residue" evidence="9">
    <location>
        <position position="1"/>
    </location>
</feature>
<dbReference type="GO" id="GO:0008973">
    <property type="term" value="F:phosphopentomutase activity"/>
    <property type="evidence" value="ECO:0007669"/>
    <property type="project" value="TreeGrafter"/>
</dbReference>
<evidence type="ECO:0000256" key="2">
    <source>
        <dbReference type="ARBA" id="ARBA00010231"/>
    </source>
</evidence>
<accession>A0A3M7P5D5</accession>
<evidence type="ECO:0000256" key="1">
    <source>
        <dbReference type="ARBA" id="ARBA00001946"/>
    </source>
</evidence>
<dbReference type="CDD" id="cd05799">
    <property type="entry name" value="PGM2"/>
    <property type="match status" value="1"/>
</dbReference>
<dbReference type="SUPFAM" id="SSF53738">
    <property type="entry name" value="Phosphoglucomutase, first 3 domains"/>
    <property type="match status" value="3"/>
</dbReference>
<dbReference type="Proteomes" id="UP000276133">
    <property type="component" value="Unassembled WGS sequence"/>
</dbReference>
<dbReference type="InterPro" id="IPR005841">
    <property type="entry name" value="Alpha-D-phosphohexomutase_SF"/>
</dbReference>
<keyword evidence="5" id="KW-0413">Isomerase</keyword>
<comment type="caution">
    <text evidence="9">The sequence shown here is derived from an EMBL/GenBank/DDBJ whole genome shotgun (WGS) entry which is preliminary data.</text>
</comment>
<feature type="domain" description="Alpha-D-phosphohexomutase alpha/beta/alpha" evidence="8">
    <location>
        <begin position="159"/>
        <end position="263"/>
    </location>
</feature>
<evidence type="ECO:0000256" key="5">
    <source>
        <dbReference type="ARBA" id="ARBA00023235"/>
    </source>
</evidence>
<dbReference type="InterPro" id="IPR016066">
    <property type="entry name" value="A-D-PHexomutase_CS"/>
</dbReference>
<sequence>KMGAGYTMMNNLTIIQTAQGFLAYLKEKFGQELNKHGIIIGFDARYNSNTFAKLTANIFLRDNIPVYLFGQITPTPFVPYGILKYKCCAGVMVTASHNPKEDNGYKVYFNNGSQIIPPHDEKIAKSILDNLEPKEDSWDISLVDTHPLRIDPFDQVYKAYFDDLKQLSFNRANNSNTSLKITYTAMHGVGHEFSKESFKSFNLNPFIPVIEQIYPDPEFPTVKFPNPEEGKSSLNLAIKTANENESTLIIANDPDADRLAIAEKLPGGEWKIFNGNETASLLGWWLWHNYKATNPDENDFSNVYMLYSTVSSHILKSIAAVEGFSCEDTLTGFKWMGNRAHDLLS</sequence>
<keyword evidence="10" id="KW-1185">Reference proteome</keyword>
<dbReference type="GO" id="GO:0000287">
    <property type="term" value="F:magnesium ion binding"/>
    <property type="evidence" value="ECO:0007669"/>
    <property type="project" value="InterPro"/>
</dbReference>
<dbReference type="PANTHER" id="PTHR45745">
    <property type="entry name" value="PHOSPHOMANNOMUTASE 45A"/>
    <property type="match status" value="1"/>
</dbReference>
<dbReference type="OrthoDB" id="8300170at2759"/>
<dbReference type="InterPro" id="IPR016055">
    <property type="entry name" value="A-D-PHexomutase_a/b/a-I/II/III"/>
</dbReference>
<dbReference type="AlphaFoldDB" id="A0A3M7P5D5"/>
<dbReference type="EMBL" id="REGN01013187">
    <property type="protein sequence ID" value="RMZ94262.1"/>
    <property type="molecule type" value="Genomic_DNA"/>
</dbReference>
<keyword evidence="4 6" id="KW-0460">Magnesium</keyword>
<gene>
    <name evidence="9" type="ORF">BpHYR1_025816</name>
</gene>
<organism evidence="9 10">
    <name type="scientific">Brachionus plicatilis</name>
    <name type="common">Marine rotifer</name>
    <name type="synonym">Brachionus muelleri</name>
    <dbReference type="NCBI Taxonomy" id="10195"/>
    <lineage>
        <taxon>Eukaryota</taxon>
        <taxon>Metazoa</taxon>
        <taxon>Spiralia</taxon>
        <taxon>Gnathifera</taxon>
        <taxon>Rotifera</taxon>
        <taxon>Eurotatoria</taxon>
        <taxon>Monogononta</taxon>
        <taxon>Pseudotrocha</taxon>
        <taxon>Ploima</taxon>
        <taxon>Brachionidae</taxon>
        <taxon>Brachionus</taxon>
    </lineage>
</organism>
<comment type="similarity">
    <text evidence="2 6">Belongs to the phosphohexose mutase family.</text>
</comment>
<protein>
    <submittedName>
        <fullName evidence="9">Phosphoglucomutase-2</fullName>
    </submittedName>
</protein>
<dbReference type="Pfam" id="PF02878">
    <property type="entry name" value="PGM_PMM_I"/>
    <property type="match status" value="1"/>
</dbReference>
<evidence type="ECO:0000259" key="8">
    <source>
        <dbReference type="Pfam" id="PF02879"/>
    </source>
</evidence>
<dbReference type="GO" id="GO:0005975">
    <property type="term" value="P:carbohydrate metabolic process"/>
    <property type="evidence" value="ECO:0007669"/>
    <property type="project" value="InterPro"/>
</dbReference>
<evidence type="ECO:0000256" key="4">
    <source>
        <dbReference type="ARBA" id="ARBA00022842"/>
    </source>
</evidence>
<dbReference type="PROSITE" id="PS00710">
    <property type="entry name" value="PGM_PMM"/>
    <property type="match status" value="1"/>
</dbReference>
<dbReference type="PRINTS" id="PR00509">
    <property type="entry name" value="PGMPMM"/>
</dbReference>
<proteinExistence type="inferred from homology"/>
<dbReference type="STRING" id="10195.A0A3M7P5D5"/>
<feature type="domain" description="Alpha-D-phosphohexomutase alpha/beta/alpha" evidence="7">
    <location>
        <begin position="7"/>
        <end position="130"/>
    </location>
</feature>
<dbReference type="PANTHER" id="PTHR45745:SF1">
    <property type="entry name" value="PHOSPHOGLUCOMUTASE 2B-RELATED"/>
    <property type="match status" value="1"/>
</dbReference>
<feature type="non-terminal residue" evidence="9">
    <location>
        <position position="345"/>
    </location>
</feature>
<evidence type="ECO:0000259" key="7">
    <source>
        <dbReference type="Pfam" id="PF02878"/>
    </source>
</evidence>
<dbReference type="InterPro" id="IPR005845">
    <property type="entry name" value="A-D-PHexomutase_a/b/a-II"/>
</dbReference>
<dbReference type="GO" id="GO:0006166">
    <property type="term" value="P:purine ribonucleoside salvage"/>
    <property type="evidence" value="ECO:0007669"/>
    <property type="project" value="TreeGrafter"/>
</dbReference>
<evidence type="ECO:0000256" key="3">
    <source>
        <dbReference type="ARBA" id="ARBA00022723"/>
    </source>
</evidence>
<evidence type="ECO:0000313" key="9">
    <source>
        <dbReference type="EMBL" id="RMZ94262.1"/>
    </source>
</evidence>
<evidence type="ECO:0000256" key="6">
    <source>
        <dbReference type="RuleBase" id="RU004326"/>
    </source>
</evidence>
<keyword evidence="3 6" id="KW-0479">Metal-binding</keyword>
<dbReference type="GO" id="GO:0005634">
    <property type="term" value="C:nucleus"/>
    <property type="evidence" value="ECO:0007669"/>
    <property type="project" value="TreeGrafter"/>
</dbReference>
<name>A0A3M7P5D5_BRAPC</name>
<dbReference type="InterPro" id="IPR005844">
    <property type="entry name" value="A-D-PHexomutase_a/b/a-I"/>
</dbReference>
<dbReference type="Gene3D" id="3.40.120.10">
    <property type="entry name" value="Alpha-D-Glucose-1,6-Bisphosphate, subunit A, domain 3"/>
    <property type="match status" value="3"/>
</dbReference>
<dbReference type="Pfam" id="PF02879">
    <property type="entry name" value="PGM_PMM_II"/>
    <property type="match status" value="1"/>
</dbReference>
<evidence type="ECO:0000313" key="10">
    <source>
        <dbReference type="Proteomes" id="UP000276133"/>
    </source>
</evidence>
<reference evidence="9 10" key="1">
    <citation type="journal article" date="2018" name="Sci. Rep.">
        <title>Genomic signatures of local adaptation to the degree of environmental predictability in rotifers.</title>
        <authorList>
            <person name="Franch-Gras L."/>
            <person name="Hahn C."/>
            <person name="Garcia-Roger E.M."/>
            <person name="Carmona M.J."/>
            <person name="Serra M."/>
            <person name="Gomez A."/>
        </authorList>
    </citation>
    <scope>NUCLEOTIDE SEQUENCE [LARGE SCALE GENOMIC DNA]</scope>
    <source>
        <strain evidence="9">HYR1</strain>
    </source>
</reference>